<dbReference type="RefSeq" id="WP_091766669.1">
    <property type="nucleotide sequence ID" value="NZ_FNHG01000002.1"/>
</dbReference>
<organism evidence="1 2">
    <name type="scientific">Maricaulis salignorans</name>
    <dbReference type="NCBI Taxonomy" id="144026"/>
    <lineage>
        <taxon>Bacteria</taxon>
        <taxon>Pseudomonadati</taxon>
        <taxon>Pseudomonadota</taxon>
        <taxon>Alphaproteobacteria</taxon>
        <taxon>Maricaulales</taxon>
        <taxon>Maricaulaceae</taxon>
        <taxon>Maricaulis</taxon>
    </lineage>
</organism>
<protein>
    <submittedName>
        <fullName evidence="1">Uncharacterized protein</fullName>
    </submittedName>
</protein>
<dbReference type="OrthoDB" id="7632559at2"/>
<dbReference type="EMBL" id="FNHG01000002">
    <property type="protein sequence ID" value="SDL84184.1"/>
    <property type="molecule type" value="Genomic_DNA"/>
</dbReference>
<dbReference type="Proteomes" id="UP000199759">
    <property type="component" value="Unassembled WGS sequence"/>
</dbReference>
<proteinExistence type="predicted"/>
<gene>
    <name evidence="1" type="ORF">SAMN04488568_102300</name>
</gene>
<accession>A0A1G9NCM0</accession>
<evidence type="ECO:0000313" key="1">
    <source>
        <dbReference type="EMBL" id="SDL84184.1"/>
    </source>
</evidence>
<keyword evidence="2" id="KW-1185">Reference proteome</keyword>
<reference evidence="1 2" key="1">
    <citation type="submission" date="2016-10" db="EMBL/GenBank/DDBJ databases">
        <authorList>
            <person name="de Groot N.N."/>
        </authorList>
    </citation>
    <scope>NUCLEOTIDE SEQUENCE [LARGE SCALE GENOMIC DNA]</scope>
    <source>
        <strain evidence="1 2">DSM 16077</strain>
    </source>
</reference>
<dbReference type="STRING" id="144026.SAMN04488568_102300"/>
<sequence length="73" mass="7910">MKHSLQANADLQAGQADLAVRDWLETQARVTSYWRDLLVSSGGDDALIAVLDDHASFLGAAARMGEGSFHRPQ</sequence>
<evidence type="ECO:0000313" key="2">
    <source>
        <dbReference type="Proteomes" id="UP000199759"/>
    </source>
</evidence>
<dbReference type="AlphaFoldDB" id="A0A1G9NCM0"/>
<name>A0A1G9NCM0_9PROT</name>